<proteinExistence type="predicted"/>
<dbReference type="InterPro" id="IPR010982">
    <property type="entry name" value="Lambda_DNA-bd_dom_sf"/>
</dbReference>
<reference evidence="5 9" key="2">
    <citation type="submission" date="2023-03" db="EMBL/GenBank/DDBJ databases">
        <authorList>
            <person name="Shen W."/>
            <person name="Cai J."/>
        </authorList>
    </citation>
    <scope>NUCLEOTIDE SEQUENCE [LARGE SCALE GENOMIC DNA]</scope>
    <source>
        <strain evidence="6 9">B516</strain>
        <strain evidence="5">K72-2</strain>
    </source>
</reference>
<keyword evidence="3" id="KW-0812">Transmembrane</keyword>
<dbReference type="AlphaFoldDB" id="A0A1L8SKZ3"/>
<keyword evidence="3" id="KW-1133">Transmembrane helix</keyword>
<accession>A0A1L8SKZ3</accession>
<dbReference type="EMBL" id="JARQDV010000001">
    <property type="protein sequence ID" value="MDT2963461.1"/>
    <property type="molecule type" value="Genomic_DNA"/>
</dbReference>
<dbReference type="InterPro" id="IPR001387">
    <property type="entry name" value="Cro/C1-type_HTH"/>
</dbReference>
<keyword evidence="2" id="KW-0175">Coiled coil</keyword>
<evidence type="ECO:0000256" key="3">
    <source>
        <dbReference type="SAM" id="Phobius"/>
    </source>
</evidence>
<dbReference type="Proteomes" id="UP000286288">
    <property type="component" value="Unassembled WGS sequence"/>
</dbReference>
<reference evidence="7 8" key="1">
    <citation type="submission" date="2018-08" db="EMBL/GenBank/DDBJ databases">
        <title>A genome reference for cultivated species of the human gut microbiota.</title>
        <authorList>
            <person name="Zou Y."/>
            <person name="Xue W."/>
            <person name="Luo G."/>
        </authorList>
    </citation>
    <scope>NUCLEOTIDE SEQUENCE [LARGE SCALE GENOMIC DNA]</scope>
    <source>
        <strain evidence="7 8">AF48-16</strain>
    </source>
</reference>
<dbReference type="Proteomes" id="UP001253851">
    <property type="component" value="Unassembled WGS sequence"/>
</dbReference>
<dbReference type="Pfam" id="PF01381">
    <property type="entry name" value="HTH_3"/>
    <property type="match status" value="1"/>
</dbReference>
<sequence>MALAEQLKSCRESSGLSQTAVAEKLQISRQSISKWENGRGYPDIENLILLSDLYQVSIDELLRENEALKERIETNNQEINDKKEKLSLLQRTMAADKDESLLLLLLAGIGSFLFPLGLILDGFVLWRNKKANNFYVLIYIVCAFSIFLNLYDGYVHLSNIMNWGTTTIEKVE</sequence>
<dbReference type="EMBL" id="JARQDZ010000016">
    <property type="protein sequence ID" value="MDT2984261.1"/>
    <property type="molecule type" value="Genomic_DNA"/>
</dbReference>
<dbReference type="OrthoDB" id="4427456at2"/>
<evidence type="ECO:0000313" key="7">
    <source>
        <dbReference type="EMBL" id="RHK05297.1"/>
    </source>
</evidence>
<comment type="caution">
    <text evidence="7">The sequence shown here is derived from an EMBL/GenBank/DDBJ whole genome shotgun (WGS) entry which is preliminary data.</text>
</comment>
<dbReference type="Proteomes" id="UP001268896">
    <property type="component" value="Unassembled WGS sequence"/>
</dbReference>
<protein>
    <submittedName>
        <fullName evidence="7">Helix-turn-helix domain-containing protein</fullName>
    </submittedName>
</protein>
<dbReference type="PROSITE" id="PS50943">
    <property type="entry name" value="HTH_CROC1"/>
    <property type="match status" value="1"/>
</dbReference>
<dbReference type="PANTHER" id="PTHR46558">
    <property type="entry name" value="TRACRIPTIONAL REGULATORY PROTEIN-RELATED-RELATED"/>
    <property type="match status" value="1"/>
</dbReference>
<dbReference type="PANTHER" id="PTHR46558:SF4">
    <property type="entry name" value="DNA-BIDING PHAGE PROTEIN"/>
    <property type="match status" value="1"/>
</dbReference>
<dbReference type="SUPFAM" id="SSF47413">
    <property type="entry name" value="lambda repressor-like DNA-binding domains"/>
    <property type="match status" value="1"/>
</dbReference>
<evidence type="ECO:0000313" key="8">
    <source>
        <dbReference type="Proteomes" id="UP000286288"/>
    </source>
</evidence>
<gene>
    <name evidence="7" type="ORF">DW084_14250</name>
    <name evidence="5" type="ORF">P7I32_02460</name>
    <name evidence="6" type="ORF">P7I34_16505</name>
</gene>
<evidence type="ECO:0000259" key="4">
    <source>
        <dbReference type="PROSITE" id="PS50943"/>
    </source>
</evidence>
<keyword evidence="1" id="KW-0238">DNA-binding</keyword>
<dbReference type="CDD" id="cd00093">
    <property type="entry name" value="HTH_XRE"/>
    <property type="match status" value="1"/>
</dbReference>
<dbReference type="EMBL" id="QRMZ01000021">
    <property type="protein sequence ID" value="RHK05297.1"/>
    <property type="molecule type" value="Genomic_DNA"/>
</dbReference>
<feature type="domain" description="HTH cro/C1-type" evidence="4">
    <location>
        <begin position="7"/>
        <end position="61"/>
    </location>
</feature>
<evidence type="ECO:0000313" key="9">
    <source>
        <dbReference type="Proteomes" id="UP001253851"/>
    </source>
</evidence>
<evidence type="ECO:0000313" key="5">
    <source>
        <dbReference type="EMBL" id="MDT2963461.1"/>
    </source>
</evidence>
<evidence type="ECO:0000256" key="1">
    <source>
        <dbReference type="ARBA" id="ARBA00023125"/>
    </source>
</evidence>
<dbReference type="GeneID" id="15143786"/>
<dbReference type="Gene3D" id="1.10.260.40">
    <property type="entry name" value="lambda repressor-like DNA-binding domains"/>
    <property type="match status" value="1"/>
</dbReference>
<feature type="coiled-coil region" evidence="2">
    <location>
        <begin position="51"/>
        <end position="99"/>
    </location>
</feature>
<keyword evidence="3" id="KW-0472">Membrane</keyword>
<dbReference type="GO" id="GO:0003677">
    <property type="term" value="F:DNA binding"/>
    <property type="evidence" value="ECO:0007669"/>
    <property type="project" value="UniProtKB-KW"/>
</dbReference>
<organism evidence="7 8">
    <name type="scientific">Enterococcus casseliflavus</name>
    <name type="common">Enterococcus flavescens</name>
    <dbReference type="NCBI Taxonomy" id="37734"/>
    <lineage>
        <taxon>Bacteria</taxon>
        <taxon>Bacillati</taxon>
        <taxon>Bacillota</taxon>
        <taxon>Bacilli</taxon>
        <taxon>Lactobacillales</taxon>
        <taxon>Enterococcaceae</taxon>
        <taxon>Enterococcus</taxon>
    </lineage>
</organism>
<dbReference type="SMART" id="SM00530">
    <property type="entry name" value="HTH_XRE"/>
    <property type="match status" value="1"/>
</dbReference>
<evidence type="ECO:0000256" key="2">
    <source>
        <dbReference type="SAM" id="Coils"/>
    </source>
</evidence>
<name>A0A1L8SKZ3_ENTCA</name>
<dbReference type="RefSeq" id="WP_005226263.1">
    <property type="nucleotide sequence ID" value="NZ_BAAAXK010000013.1"/>
</dbReference>
<feature type="transmembrane region" description="Helical" evidence="3">
    <location>
        <begin position="101"/>
        <end position="126"/>
    </location>
</feature>
<evidence type="ECO:0000313" key="6">
    <source>
        <dbReference type="EMBL" id="MDT2984261.1"/>
    </source>
</evidence>
<feature type="transmembrane region" description="Helical" evidence="3">
    <location>
        <begin position="132"/>
        <end position="151"/>
    </location>
</feature>